<proteinExistence type="predicted"/>
<evidence type="ECO:0000256" key="1">
    <source>
        <dbReference type="SAM" id="MobiDB-lite"/>
    </source>
</evidence>
<sequence length="81" mass="8739">MYCSAAEIMVSEKAEIIAGARIVRQRLGLRRRIRGASAESDAQRGGGCDGQSGHETATLPELEPRNGHVFTNPWLEASSTL</sequence>
<evidence type="ECO:0000313" key="2">
    <source>
        <dbReference type="EMBL" id="GAC48803.1"/>
    </source>
</evidence>
<reference evidence="2 3" key="1">
    <citation type="submission" date="2012-12" db="EMBL/GenBank/DDBJ databases">
        <title>Whole genome shotgun sequence of Gordonia aichiensis NBRC 108223.</title>
        <authorList>
            <person name="Isaki-Nakamura S."/>
            <person name="Hosoyama A."/>
            <person name="Tsuchikane K."/>
            <person name="Ando Y."/>
            <person name="Baba S."/>
            <person name="Ohji S."/>
            <person name="Hamada M."/>
            <person name="Tamura T."/>
            <person name="Yamazoe A."/>
            <person name="Yamazaki S."/>
            <person name="Fujita N."/>
        </authorList>
    </citation>
    <scope>NUCLEOTIDE SEQUENCE [LARGE SCALE GENOMIC DNA]</scope>
    <source>
        <strain evidence="2 3">NBRC 108223</strain>
    </source>
</reference>
<evidence type="ECO:0000313" key="3">
    <source>
        <dbReference type="Proteomes" id="UP000010988"/>
    </source>
</evidence>
<accession>L7KM63</accession>
<organism evidence="2 3">
    <name type="scientific">Gordonia aichiensis NBRC 108223</name>
    <dbReference type="NCBI Taxonomy" id="1220583"/>
    <lineage>
        <taxon>Bacteria</taxon>
        <taxon>Bacillati</taxon>
        <taxon>Actinomycetota</taxon>
        <taxon>Actinomycetes</taxon>
        <taxon>Mycobacteriales</taxon>
        <taxon>Gordoniaceae</taxon>
        <taxon>Gordonia</taxon>
    </lineage>
</organism>
<comment type="caution">
    <text evidence="2">The sequence shown here is derived from an EMBL/GenBank/DDBJ whole genome shotgun (WGS) entry which is preliminary data.</text>
</comment>
<name>L7KM63_9ACTN</name>
<dbReference type="Proteomes" id="UP000010988">
    <property type="component" value="Unassembled WGS sequence"/>
</dbReference>
<feature type="region of interest" description="Disordered" evidence="1">
    <location>
        <begin position="34"/>
        <end position="81"/>
    </location>
</feature>
<gene>
    <name evidence="2" type="ORF">GOACH_07_00870</name>
</gene>
<dbReference type="EMBL" id="BANR01000007">
    <property type="protein sequence ID" value="GAC48803.1"/>
    <property type="molecule type" value="Genomic_DNA"/>
</dbReference>
<protein>
    <submittedName>
        <fullName evidence="2">Uncharacterized protein</fullName>
    </submittedName>
</protein>
<keyword evidence="3" id="KW-1185">Reference proteome</keyword>
<dbReference type="AlphaFoldDB" id="L7KM63"/>